<evidence type="ECO:0000313" key="3">
    <source>
        <dbReference type="EMBL" id="GIG02748.1"/>
    </source>
</evidence>
<proteinExistence type="predicted"/>
<keyword evidence="2" id="KW-0472">Membrane</keyword>
<organism evidence="3 4">
    <name type="scientific">Catellatospora citrea</name>
    <dbReference type="NCBI Taxonomy" id="53366"/>
    <lineage>
        <taxon>Bacteria</taxon>
        <taxon>Bacillati</taxon>
        <taxon>Actinomycetota</taxon>
        <taxon>Actinomycetes</taxon>
        <taxon>Micromonosporales</taxon>
        <taxon>Micromonosporaceae</taxon>
        <taxon>Catellatospora</taxon>
    </lineage>
</organism>
<reference evidence="3 4" key="1">
    <citation type="submission" date="2021-01" db="EMBL/GenBank/DDBJ databases">
        <title>Whole genome shotgun sequence of Catellatospora citrea NBRC 14495.</title>
        <authorList>
            <person name="Komaki H."/>
            <person name="Tamura T."/>
        </authorList>
    </citation>
    <scope>NUCLEOTIDE SEQUENCE [LARGE SCALE GENOMIC DNA]</scope>
    <source>
        <strain evidence="3 4">NBRC 14495</strain>
    </source>
</reference>
<dbReference type="Proteomes" id="UP000659904">
    <property type="component" value="Unassembled WGS sequence"/>
</dbReference>
<accession>A0A8J3P3G6</accession>
<feature type="transmembrane region" description="Helical" evidence="2">
    <location>
        <begin position="12"/>
        <end position="32"/>
    </location>
</feature>
<protein>
    <submittedName>
        <fullName evidence="3">Uncharacterized protein</fullName>
    </submittedName>
</protein>
<evidence type="ECO:0000313" key="4">
    <source>
        <dbReference type="Proteomes" id="UP000659904"/>
    </source>
</evidence>
<keyword evidence="2" id="KW-0812">Transmembrane</keyword>
<sequence length="75" mass="8015">MASRSYPPGMEFVVGLFVVTAVLIAVMLLVVARRGRSRSMLDPSRDTYQGFPHHQHPESSAGLFEGGDVSGGGPQ</sequence>
<gene>
    <name evidence="3" type="ORF">Cci01nite_78410</name>
</gene>
<name>A0A8J3P3G6_9ACTN</name>
<dbReference type="AlphaFoldDB" id="A0A8J3P3G6"/>
<evidence type="ECO:0000256" key="1">
    <source>
        <dbReference type="SAM" id="MobiDB-lite"/>
    </source>
</evidence>
<evidence type="ECO:0000256" key="2">
    <source>
        <dbReference type="SAM" id="Phobius"/>
    </source>
</evidence>
<keyword evidence="4" id="KW-1185">Reference proteome</keyword>
<comment type="caution">
    <text evidence="3">The sequence shown here is derived from an EMBL/GenBank/DDBJ whole genome shotgun (WGS) entry which is preliminary data.</text>
</comment>
<dbReference type="EMBL" id="BONH01000059">
    <property type="protein sequence ID" value="GIG02748.1"/>
    <property type="molecule type" value="Genomic_DNA"/>
</dbReference>
<keyword evidence="2" id="KW-1133">Transmembrane helix</keyword>
<feature type="compositionally biased region" description="Gly residues" evidence="1">
    <location>
        <begin position="64"/>
        <end position="75"/>
    </location>
</feature>
<feature type="region of interest" description="Disordered" evidence="1">
    <location>
        <begin position="37"/>
        <end position="75"/>
    </location>
</feature>